<dbReference type="AlphaFoldDB" id="A0A1S2N216"/>
<proteinExistence type="predicted"/>
<keyword evidence="2" id="KW-0472">Membrane</keyword>
<feature type="region of interest" description="Disordered" evidence="1">
    <location>
        <begin position="61"/>
        <end position="92"/>
    </location>
</feature>
<evidence type="ECO:0000256" key="1">
    <source>
        <dbReference type="SAM" id="MobiDB-lite"/>
    </source>
</evidence>
<reference evidence="3 4" key="1">
    <citation type="submission" date="2016-10" db="EMBL/GenBank/DDBJ databases">
        <title>Draft genome sequence of strain LCT isolated from the Shenzhou X spacecraft of China.</title>
        <authorList>
            <person name="Huang B."/>
        </authorList>
    </citation>
    <scope>NUCLEOTIDE SEQUENCE [LARGE SCALE GENOMIC DNA]</scope>
    <source>
        <strain evidence="3 4">LCT-H5</strain>
    </source>
</reference>
<dbReference type="RefSeq" id="WP_075514213.1">
    <property type="nucleotide sequence ID" value="NZ_MODZ01000002.1"/>
</dbReference>
<evidence type="ECO:0000313" key="4">
    <source>
        <dbReference type="Proteomes" id="UP000179540"/>
    </source>
</evidence>
<accession>A0A1S2N216</accession>
<evidence type="ECO:0000313" key="3">
    <source>
        <dbReference type="EMBL" id="OIJ36763.1"/>
    </source>
</evidence>
<evidence type="ECO:0000256" key="2">
    <source>
        <dbReference type="SAM" id="Phobius"/>
    </source>
</evidence>
<name>A0A1S2N216_9MICC</name>
<dbReference type="Proteomes" id="UP000179540">
    <property type="component" value="Unassembled WGS sequence"/>
</dbReference>
<comment type="caution">
    <text evidence="3">The sequence shown here is derived from an EMBL/GenBank/DDBJ whole genome shotgun (WGS) entry which is preliminary data.</text>
</comment>
<organism evidence="3 4">
    <name type="scientific">Rothia kristinae</name>
    <dbReference type="NCBI Taxonomy" id="37923"/>
    <lineage>
        <taxon>Bacteria</taxon>
        <taxon>Bacillati</taxon>
        <taxon>Actinomycetota</taxon>
        <taxon>Actinomycetes</taxon>
        <taxon>Micrococcales</taxon>
        <taxon>Micrococcaceae</taxon>
        <taxon>Rothia</taxon>
    </lineage>
</organism>
<keyword evidence="2" id="KW-0812">Transmembrane</keyword>
<gene>
    <name evidence="3" type="ORF">BK826_02570</name>
</gene>
<keyword evidence="2" id="KW-1133">Transmembrane helix</keyword>
<feature type="transmembrane region" description="Helical" evidence="2">
    <location>
        <begin position="12"/>
        <end position="29"/>
    </location>
</feature>
<dbReference type="EMBL" id="MODZ01000002">
    <property type="protein sequence ID" value="OIJ36763.1"/>
    <property type="molecule type" value="Genomic_DNA"/>
</dbReference>
<sequence length="264" mass="27308">MSSRESRWAGGSGLRVGLMIAAVLLGPMLLRAVGLPPGVVLMLLFLVPMLAQGLGRFRRGGVGGAGDRARDAGDQEAAGDLADEDAGPAPRPTLGEALAPFRRGLSGAQLFGTGGFSPGIFGPARSAGPGQIEAVYGKVTGRHRADLSPGMCLARLASVLDRDELYRLERLDEQGMTATRRATLEVPDYPLEITVRPALDEDGVDLERADVVIVSDPPTSITAQEQDAMRVIGQLFTILDVPAGPPRAAEGDADASGSGAGSDG</sequence>
<protein>
    <submittedName>
        <fullName evidence="3">Uncharacterized protein</fullName>
    </submittedName>
</protein>
<feature type="region of interest" description="Disordered" evidence="1">
    <location>
        <begin position="243"/>
        <end position="264"/>
    </location>
</feature>